<evidence type="ECO:0000256" key="1">
    <source>
        <dbReference type="ARBA" id="ARBA00006620"/>
    </source>
</evidence>
<dbReference type="AlphaFoldDB" id="A0A839HLW4"/>
<keyword evidence="9" id="KW-1185">Reference proteome</keyword>
<reference evidence="8 9" key="1">
    <citation type="journal article" date="2020" name="Arch. Microbiol.">
        <title>The genome sequence of the giant phototrophic gammaproteobacterium Thiospirillum jenense gives insight into its physiological properties and phylogenetic relationships.</title>
        <authorList>
            <person name="Imhoff J.F."/>
            <person name="Meyer T.E."/>
            <person name="Kyndt J.A."/>
        </authorList>
    </citation>
    <scope>NUCLEOTIDE SEQUENCE [LARGE SCALE GENOMIC DNA]</scope>
    <source>
        <strain evidence="8 9">DSM 216</strain>
    </source>
</reference>
<keyword evidence="2" id="KW-1277">Toxin-antitoxin system</keyword>
<sequence length="75" mass="8264">MPPLPTLSGNEVVRIFERFGWAVARQKGSHIILVKDNSLVTLSVPDHKEIAKGTLRSLIRASGLTVSEFNEKIGH</sequence>
<evidence type="ECO:0000256" key="5">
    <source>
        <dbReference type="ARBA" id="ARBA00022801"/>
    </source>
</evidence>
<evidence type="ECO:0000256" key="7">
    <source>
        <dbReference type="ARBA" id="ARBA00023016"/>
    </source>
</evidence>
<proteinExistence type="inferred from homology"/>
<dbReference type="InterPro" id="IPR038570">
    <property type="entry name" value="HicA_sf"/>
</dbReference>
<dbReference type="GO" id="GO:0016787">
    <property type="term" value="F:hydrolase activity"/>
    <property type="evidence" value="ECO:0007669"/>
    <property type="project" value="UniProtKB-KW"/>
</dbReference>
<keyword evidence="3" id="KW-0540">Nuclease</keyword>
<keyword evidence="6" id="KW-0694">RNA-binding</keyword>
<dbReference type="Pfam" id="PF07927">
    <property type="entry name" value="HicA_toxin"/>
    <property type="match status" value="1"/>
</dbReference>
<comment type="caution">
    <text evidence="8">The sequence shown here is derived from an EMBL/GenBank/DDBJ whole genome shotgun (WGS) entry which is preliminary data.</text>
</comment>
<dbReference type="RefSeq" id="WP_182584883.1">
    <property type="nucleotide sequence ID" value="NZ_JABVCQ010000043.1"/>
</dbReference>
<protein>
    <submittedName>
        <fullName evidence="8">Type II toxin-antitoxin system HicA family toxin</fullName>
    </submittedName>
</protein>
<evidence type="ECO:0000313" key="8">
    <source>
        <dbReference type="EMBL" id="MBB1127259.1"/>
    </source>
</evidence>
<accession>A0A839HLW4</accession>
<keyword evidence="4" id="KW-0255">Endonuclease</keyword>
<organism evidence="8 9">
    <name type="scientific">Thiospirillum jenense</name>
    <dbReference type="NCBI Taxonomy" id="1653858"/>
    <lineage>
        <taxon>Bacteria</taxon>
        <taxon>Pseudomonadati</taxon>
        <taxon>Pseudomonadota</taxon>
        <taxon>Gammaproteobacteria</taxon>
        <taxon>Chromatiales</taxon>
        <taxon>Chromatiaceae</taxon>
        <taxon>Thiospirillum</taxon>
    </lineage>
</organism>
<dbReference type="GO" id="GO:0004519">
    <property type="term" value="F:endonuclease activity"/>
    <property type="evidence" value="ECO:0007669"/>
    <property type="project" value="UniProtKB-KW"/>
</dbReference>
<evidence type="ECO:0000256" key="6">
    <source>
        <dbReference type="ARBA" id="ARBA00022884"/>
    </source>
</evidence>
<evidence type="ECO:0000256" key="2">
    <source>
        <dbReference type="ARBA" id="ARBA00022649"/>
    </source>
</evidence>
<keyword evidence="5" id="KW-0378">Hydrolase</keyword>
<keyword evidence="7" id="KW-0346">Stress response</keyword>
<dbReference type="Gene3D" id="3.30.920.30">
    <property type="entry name" value="Hypothetical protein"/>
    <property type="match status" value="1"/>
</dbReference>
<dbReference type="InterPro" id="IPR012933">
    <property type="entry name" value="HicA_mRNA_interferase"/>
</dbReference>
<name>A0A839HLW4_9GAMM</name>
<dbReference type="SUPFAM" id="SSF54786">
    <property type="entry name" value="YcfA/nrd intein domain"/>
    <property type="match status" value="1"/>
</dbReference>
<evidence type="ECO:0000313" key="9">
    <source>
        <dbReference type="Proteomes" id="UP000548632"/>
    </source>
</evidence>
<comment type="similarity">
    <text evidence="1">Belongs to the HicA mRNA interferase family.</text>
</comment>
<dbReference type="Proteomes" id="UP000548632">
    <property type="component" value="Unassembled WGS sequence"/>
</dbReference>
<dbReference type="EMBL" id="JABVCQ010000043">
    <property type="protein sequence ID" value="MBB1127259.1"/>
    <property type="molecule type" value="Genomic_DNA"/>
</dbReference>
<evidence type="ECO:0000256" key="3">
    <source>
        <dbReference type="ARBA" id="ARBA00022722"/>
    </source>
</evidence>
<evidence type="ECO:0000256" key="4">
    <source>
        <dbReference type="ARBA" id="ARBA00022759"/>
    </source>
</evidence>
<gene>
    <name evidence="8" type="ORF">HUK38_13660</name>
</gene>
<dbReference type="GO" id="GO:0003729">
    <property type="term" value="F:mRNA binding"/>
    <property type="evidence" value="ECO:0007669"/>
    <property type="project" value="InterPro"/>
</dbReference>